<gene>
    <name evidence="2" type="ORF">SNAT2548_LOCUS5970</name>
</gene>
<dbReference type="Proteomes" id="UP000604046">
    <property type="component" value="Unassembled WGS sequence"/>
</dbReference>
<feature type="region of interest" description="Disordered" evidence="1">
    <location>
        <begin position="643"/>
        <end position="665"/>
    </location>
</feature>
<accession>A0A812JA08</accession>
<evidence type="ECO:0000256" key="1">
    <source>
        <dbReference type="SAM" id="MobiDB-lite"/>
    </source>
</evidence>
<organism evidence="2 3">
    <name type="scientific">Symbiodinium natans</name>
    <dbReference type="NCBI Taxonomy" id="878477"/>
    <lineage>
        <taxon>Eukaryota</taxon>
        <taxon>Sar</taxon>
        <taxon>Alveolata</taxon>
        <taxon>Dinophyceae</taxon>
        <taxon>Suessiales</taxon>
        <taxon>Symbiodiniaceae</taxon>
        <taxon>Symbiodinium</taxon>
    </lineage>
</organism>
<keyword evidence="3" id="KW-1185">Reference proteome</keyword>
<reference evidence="2" key="1">
    <citation type="submission" date="2021-02" db="EMBL/GenBank/DDBJ databases">
        <authorList>
            <person name="Dougan E. K."/>
            <person name="Rhodes N."/>
            <person name="Thang M."/>
            <person name="Chan C."/>
        </authorList>
    </citation>
    <scope>NUCLEOTIDE SEQUENCE</scope>
</reference>
<dbReference type="OrthoDB" id="10673068at2759"/>
<protein>
    <submittedName>
        <fullName evidence="2">Uncharacterized protein</fullName>
    </submittedName>
</protein>
<evidence type="ECO:0000313" key="3">
    <source>
        <dbReference type="Proteomes" id="UP000604046"/>
    </source>
</evidence>
<dbReference type="AlphaFoldDB" id="A0A812JA08"/>
<sequence length="773" mass="84940">MALNFIYCDFSFEPLELLQRRPNRSRARCLSYHEALLRTYGSGQEDVVPSATGRRMNVLQARLSESTHMTQLGVPGDAYHWSLAGQVVAPDTVDEALRPYRPLDASRLKISGKANWDPSPWLTPDLWLAFVEPRSLSLLVQPPIPAHADCRREDPEQTLRGPSALPELSSAFEGTAALSELLAEIEKGSVPLPVPEDPLAAPRKPKKKCPLAVQPSALQCFRAIISASKSPHAATLPYFKARGYSTLALAMPIWESDIHDGLVIDDFFCIAKVPRHGSAPNGAGRTVEGALDASLERLRVAHEVYQREGISGRAEKDVLAQDFAKVAGAEVDSTKQALEELVLAAALAPVISADIAVPYLDRVFATDSSNSKGAIVSAPINLPLSRALWAVSDRKGAYARLAMKAQSSLRLADPDWEELAQEAPSTEGPRRPLAFVFDVLELFAGSAKISAEMSSRAWVVGPPIDINRSPFYDPKQPQLLLFILLRMIRLAATDLAVSLPWSVDDVWSWRNEVEMNILEASVLAKLYQRIAVRASAIALAAGRYPGNLYCPTRAIPADHPTSLACGDGPLTGAVLFSVSYLPLLTCQAGVTRPVLKITRDRRLKLKDSLENWLTLQHRTWNGLPACSQVLAACRADLVLPSDTGEGLRSSRGPRTKGRRGVQTSESPDVVRRRGRWITYIQEIGALLYLPRLDSDHRGYIFAWANSFGEALEFAALCTRWRLPRTGWHYFLQHGALMPVNNGNALEDGGVQFNRLREARHVPHNEAENGDMSP</sequence>
<evidence type="ECO:0000313" key="2">
    <source>
        <dbReference type="EMBL" id="CAE7200771.1"/>
    </source>
</evidence>
<proteinExistence type="predicted"/>
<dbReference type="EMBL" id="CAJNDS010000389">
    <property type="protein sequence ID" value="CAE7200771.1"/>
    <property type="molecule type" value="Genomic_DNA"/>
</dbReference>
<name>A0A812JA08_9DINO</name>
<comment type="caution">
    <text evidence="2">The sequence shown here is derived from an EMBL/GenBank/DDBJ whole genome shotgun (WGS) entry which is preliminary data.</text>
</comment>